<sequence>MQQIIKPVAGIFTYALGVGLIGLLPALPSTLIIVIIGILSLILTVRTLFSSRGLWPIATILLGASLGLFYGKWLQATALPAECECRPLVIEGKVVSLPIITSKFSRFEFHVTNGEFRKVVRKVRLSWFAAPTMEADQHWRLKVKLRKPHGFASLGTFDFEAWAAREGIQGIGYVISGELLSPPGNMTSLRQWLYNWLESSALPQTKGILKALLVGEKSGITTEQWQRLNATGTTHLVVISGLHIGLMALIGYWLTLLLGRLGALPLQSVPLPRIAACVSLLLSVLYGSLAGFGVPVQRALVMTIVAIVGPLVGMRPSPLTLLVVALAVVLTIDPLAMTGSGFWYSFMAVAALVYGMSGRYGYVSQLKKLLKPQWIVFCVLTPLLFFNDQPVSLFSVLINLFAIPFIGLVIVPLLLISSGFAGISYHISSAGLAIIDQLLRVFFHVLGYFSDFLMILPASSCPTTLTVLLAVTGGFLLISPLPPSLKILSPFFILPWLLPVDNNPEYGQAHVTVLDVGQGLAVLVRTHKHTLVYDTGDAFSETFNAAERVIMPYLRQSGVSILDRIMISHGDKDHSGGLGPLLKRYDCSLISCGTSIPGIKSPISQCTKGQCWKWDGVDFQVLAGGGCWKKSNDRSCVLKVTAGKESMLLTGDISNRVEAQLIASGQPLQSAVLLAPHHGSYSSSSTAFLRAVNPKAVLFSSGYNNKFGHPDKRTVERVLSQGASSWNTALHGSLSVVLGSGSCNVSSYRCNHRKYWWHEGL</sequence>
<dbReference type="InterPro" id="IPR036866">
    <property type="entry name" value="RibonucZ/Hydroxyglut_hydro"/>
</dbReference>
<dbReference type="InterPro" id="IPR004797">
    <property type="entry name" value="Competence_ComEC/Rec2"/>
</dbReference>
<evidence type="ECO:0000313" key="8">
    <source>
        <dbReference type="EMBL" id="MDP0588899.1"/>
    </source>
</evidence>
<keyword evidence="4 6" id="KW-1133">Transmembrane helix</keyword>
<feature type="transmembrane region" description="Helical" evidence="6">
    <location>
        <begin position="455"/>
        <end position="478"/>
    </location>
</feature>
<feature type="transmembrane region" description="Helical" evidence="6">
    <location>
        <begin position="319"/>
        <end position="336"/>
    </location>
</feature>
<dbReference type="InterPro" id="IPR035681">
    <property type="entry name" value="ComA-like_MBL"/>
</dbReference>
<feature type="transmembrane region" description="Helical" evidence="6">
    <location>
        <begin position="427"/>
        <end position="449"/>
    </location>
</feature>
<feature type="transmembrane region" description="Helical" evidence="6">
    <location>
        <begin position="236"/>
        <end position="259"/>
    </location>
</feature>
<evidence type="ECO:0000256" key="5">
    <source>
        <dbReference type="ARBA" id="ARBA00023136"/>
    </source>
</evidence>
<dbReference type="InterPro" id="IPR004477">
    <property type="entry name" value="ComEC_N"/>
</dbReference>
<comment type="caution">
    <text evidence="8">The sequence shown here is derived from an EMBL/GenBank/DDBJ whole genome shotgun (WGS) entry which is preliminary data.</text>
</comment>
<dbReference type="Pfam" id="PF03772">
    <property type="entry name" value="Competence"/>
    <property type="match status" value="1"/>
</dbReference>
<organism evidence="8 9">
    <name type="scientific">Candidatus Endonucleibacter bathymodioli</name>
    <dbReference type="NCBI Taxonomy" id="539814"/>
    <lineage>
        <taxon>Bacteria</taxon>
        <taxon>Pseudomonadati</taxon>
        <taxon>Pseudomonadota</taxon>
        <taxon>Gammaproteobacteria</taxon>
        <taxon>Oceanospirillales</taxon>
        <taxon>Endozoicomonadaceae</taxon>
        <taxon>Candidatus Endonucleibacter</taxon>
    </lineage>
</organism>
<proteinExistence type="predicted"/>
<dbReference type="GO" id="GO:0005886">
    <property type="term" value="C:plasma membrane"/>
    <property type="evidence" value="ECO:0007669"/>
    <property type="project" value="UniProtKB-SubCell"/>
</dbReference>
<feature type="transmembrane region" description="Helical" evidence="6">
    <location>
        <begin position="271"/>
        <end position="289"/>
    </location>
</feature>
<dbReference type="PANTHER" id="PTHR30619">
    <property type="entry name" value="DNA INTERNALIZATION/COMPETENCE PROTEIN COMEC/REC2"/>
    <property type="match status" value="1"/>
</dbReference>
<evidence type="ECO:0000256" key="6">
    <source>
        <dbReference type="SAM" id="Phobius"/>
    </source>
</evidence>
<dbReference type="PANTHER" id="PTHR30619:SF1">
    <property type="entry name" value="RECOMBINATION PROTEIN 2"/>
    <property type="match status" value="1"/>
</dbReference>
<dbReference type="EMBL" id="JASXSV010000008">
    <property type="protein sequence ID" value="MDP0588899.1"/>
    <property type="molecule type" value="Genomic_DNA"/>
</dbReference>
<protein>
    <submittedName>
        <fullName evidence="8">DNA internalization-related competence protein ComEC/Rec2</fullName>
    </submittedName>
</protein>
<accession>A0AA90SSX1</accession>
<dbReference type="GO" id="GO:0030420">
    <property type="term" value="P:establishment of competence for transformation"/>
    <property type="evidence" value="ECO:0007669"/>
    <property type="project" value="InterPro"/>
</dbReference>
<comment type="subcellular location">
    <subcellularLocation>
        <location evidence="1">Cell membrane</location>
        <topology evidence="1">Multi-pass membrane protein</topology>
    </subcellularLocation>
</comment>
<dbReference type="InterPro" id="IPR025405">
    <property type="entry name" value="DUF4131"/>
</dbReference>
<gene>
    <name evidence="8" type="ORF">QS748_06800</name>
</gene>
<dbReference type="SUPFAM" id="SSF56281">
    <property type="entry name" value="Metallo-hydrolase/oxidoreductase"/>
    <property type="match status" value="1"/>
</dbReference>
<dbReference type="InterPro" id="IPR052159">
    <property type="entry name" value="Competence_DNA_uptake"/>
</dbReference>
<feature type="transmembrane region" description="Helical" evidence="6">
    <location>
        <begin position="342"/>
        <end position="362"/>
    </location>
</feature>
<evidence type="ECO:0000259" key="7">
    <source>
        <dbReference type="SMART" id="SM00849"/>
    </source>
</evidence>
<feature type="transmembrane region" description="Helical" evidence="6">
    <location>
        <begin position="7"/>
        <end position="24"/>
    </location>
</feature>
<reference evidence="8 9" key="1">
    <citation type="journal article" date="2023" name="bioRxiv">
        <title>An intranuclear bacterial parasite of deep-sea mussels expresses apoptosis inhibitors acquired from its host.</title>
        <authorList>
            <person name="Gonzalez Porras M.A."/>
            <person name="Assie A."/>
            <person name="Tietjen M."/>
            <person name="Violette M."/>
            <person name="Kleiner M."/>
            <person name="Gruber-Vodicka H."/>
            <person name="Dubilier N."/>
            <person name="Leisch N."/>
        </authorList>
    </citation>
    <scope>NUCLEOTIDE SEQUENCE [LARGE SCALE GENOMIC DNA]</scope>
    <source>
        <strain evidence="8">IAP13</strain>
    </source>
</reference>
<dbReference type="AlphaFoldDB" id="A0AA90SSX1"/>
<dbReference type="Pfam" id="PF00753">
    <property type="entry name" value="Lactamase_B"/>
    <property type="match status" value="1"/>
</dbReference>
<evidence type="ECO:0000256" key="1">
    <source>
        <dbReference type="ARBA" id="ARBA00004651"/>
    </source>
</evidence>
<dbReference type="NCBIfam" id="TIGR00361">
    <property type="entry name" value="ComEC_Rec2"/>
    <property type="match status" value="1"/>
</dbReference>
<dbReference type="Pfam" id="PF13567">
    <property type="entry name" value="DUF4131"/>
    <property type="match status" value="1"/>
</dbReference>
<dbReference type="SMART" id="SM00849">
    <property type="entry name" value="Lactamase_B"/>
    <property type="match status" value="1"/>
</dbReference>
<evidence type="ECO:0000313" key="9">
    <source>
        <dbReference type="Proteomes" id="UP001178148"/>
    </source>
</evidence>
<feature type="transmembrane region" description="Helical" evidence="6">
    <location>
        <begin position="54"/>
        <end position="73"/>
    </location>
</feature>
<evidence type="ECO:0000256" key="3">
    <source>
        <dbReference type="ARBA" id="ARBA00022692"/>
    </source>
</evidence>
<dbReference type="Proteomes" id="UP001178148">
    <property type="component" value="Unassembled WGS sequence"/>
</dbReference>
<keyword evidence="9" id="KW-1185">Reference proteome</keyword>
<feature type="transmembrane region" description="Helical" evidence="6">
    <location>
        <begin position="392"/>
        <end position="415"/>
    </location>
</feature>
<keyword evidence="3 6" id="KW-0812">Transmembrane</keyword>
<dbReference type="NCBIfam" id="TIGR00360">
    <property type="entry name" value="ComEC_N-term"/>
    <property type="match status" value="1"/>
</dbReference>
<keyword evidence="2" id="KW-1003">Cell membrane</keyword>
<dbReference type="Gene3D" id="3.60.15.10">
    <property type="entry name" value="Ribonuclease Z/Hydroxyacylglutathione hydrolase-like"/>
    <property type="match status" value="1"/>
</dbReference>
<keyword evidence="5 6" id="KW-0472">Membrane</keyword>
<feature type="domain" description="Metallo-beta-lactamase" evidence="7">
    <location>
        <begin position="518"/>
        <end position="703"/>
    </location>
</feature>
<evidence type="ECO:0000256" key="2">
    <source>
        <dbReference type="ARBA" id="ARBA00022475"/>
    </source>
</evidence>
<dbReference type="CDD" id="cd07731">
    <property type="entry name" value="ComA-like_MBL-fold"/>
    <property type="match status" value="1"/>
</dbReference>
<name>A0AA90SSX1_9GAMM</name>
<dbReference type="InterPro" id="IPR001279">
    <property type="entry name" value="Metallo-B-lactamas"/>
</dbReference>
<evidence type="ECO:0000256" key="4">
    <source>
        <dbReference type="ARBA" id="ARBA00022989"/>
    </source>
</evidence>